<reference evidence="2 3" key="1">
    <citation type="submission" date="2020-02" db="EMBL/GenBank/DDBJ databases">
        <authorList>
            <person name="Li G."/>
        </authorList>
    </citation>
    <scope>NUCLEOTIDE SEQUENCE [LARGE SCALE GENOMIC DNA]</scope>
    <source>
        <strain evidence="2 3">DSM 102029</strain>
    </source>
</reference>
<name>A0A6P1YJ36_9HYPH</name>
<evidence type="ECO:0000259" key="1">
    <source>
        <dbReference type="Pfam" id="PF04577"/>
    </source>
</evidence>
<evidence type="ECO:0000313" key="2">
    <source>
        <dbReference type="EMBL" id="QIB32706.1"/>
    </source>
</evidence>
<feature type="domain" description="Glycosyltransferase 61 catalytic" evidence="1">
    <location>
        <begin position="310"/>
        <end position="482"/>
    </location>
</feature>
<dbReference type="GO" id="GO:0016757">
    <property type="term" value="F:glycosyltransferase activity"/>
    <property type="evidence" value="ECO:0007669"/>
    <property type="project" value="InterPro"/>
</dbReference>
<dbReference type="Pfam" id="PF04577">
    <property type="entry name" value="Glyco_transf_61"/>
    <property type="match status" value="1"/>
</dbReference>
<gene>
    <name evidence="2" type="ORF">G3A50_02550</name>
</gene>
<evidence type="ECO:0000313" key="3">
    <source>
        <dbReference type="Proteomes" id="UP000464751"/>
    </source>
</evidence>
<dbReference type="InterPro" id="IPR049625">
    <property type="entry name" value="Glyco_transf_61_cat"/>
</dbReference>
<dbReference type="EMBL" id="CP048630">
    <property type="protein sequence ID" value="QIB32706.1"/>
    <property type="molecule type" value="Genomic_DNA"/>
</dbReference>
<protein>
    <submittedName>
        <fullName evidence="2">Glycosyltransferase family 61 protein</fullName>
    </submittedName>
</protein>
<accession>A0A6P1YJ36</accession>
<proteinExistence type="predicted"/>
<dbReference type="RefSeq" id="WP_163073793.1">
    <property type="nucleotide sequence ID" value="NZ_CP048630.1"/>
</dbReference>
<keyword evidence="2" id="KW-0808">Transferase</keyword>
<sequence>MTDQLRLAHDLLSAACEADAALRENDTSRFDACHQRLGGFPDSALACALRTALEAQDAARHGQLDSARDGFLTLLASPFSLPGALEAAQRFFGGQAYLEAALACLGRRLAPLQPADATTAGLQQSLGARYWELWRPALQASDFSIDLLYFLKLDMQARHEIKDAIAAYALMLAPGGAAHLNFLKVEPLLGYARANGFHVTETVPAGIKQVSSSVVVGQPRLPPYEVEGRAVFHAMLRDATITAGSSGIEIDGRLLFDYQGGDLERISVDFRYDAPIVAMEDGTAAVVGLAEGTDEIDRAINLVGATSSAFGHWMLEYLPKFFGMALAGIPEDVPVVIDAAMPPTHRQALDYFSQGRRPIITLAPRRRLRVRELWVASTFCYVPVLPRPGQDFTPEAFNFDSRALAALIDRFDLPAPDPRAPRKIYLGRRAHLARKLLNVEAVEALCGARGFETIYLEDLSFPEQLATIRSATHIIAPAGSALLLPFGYGTAGTRILNLHPPYIDETPGLTDIAHARGIEVSVILGTSERLEESYRGRSDFAVPLDPLRAVLDAWERGA</sequence>
<dbReference type="KEGG" id="apra:G3A50_02550"/>
<dbReference type="Proteomes" id="UP000464751">
    <property type="component" value="Chromosome"/>
</dbReference>
<dbReference type="AlphaFoldDB" id="A0A6P1YJ36"/>
<keyword evidence="3" id="KW-1185">Reference proteome</keyword>
<organism evidence="2 3">
    <name type="scientific">Ancylobacter pratisalsi</name>
    <dbReference type="NCBI Taxonomy" id="1745854"/>
    <lineage>
        <taxon>Bacteria</taxon>
        <taxon>Pseudomonadati</taxon>
        <taxon>Pseudomonadota</taxon>
        <taxon>Alphaproteobacteria</taxon>
        <taxon>Hyphomicrobiales</taxon>
        <taxon>Xanthobacteraceae</taxon>
        <taxon>Ancylobacter</taxon>
    </lineage>
</organism>